<dbReference type="Gene3D" id="1.10.3210.10">
    <property type="entry name" value="Hypothetical protein af1432"/>
    <property type="match status" value="1"/>
</dbReference>
<dbReference type="STRING" id="1313304.CALK_0425"/>
<proteinExistence type="inferred from homology"/>
<comment type="caution">
    <text evidence="9">The sequence shown here is derived from an EMBL/GenBank/DDBJ whole genome shotgun (WGS) entry which is preliminary data.</text>
</comment>
<dbReference type="PROSITE" id="PS50084">
    <property type="entry name" value="KH_TYPE_1"/>
    <property type="match status" value="1"/>
</dbReference>
<keyword evidence="5" id="KW-1133">Transmembrane helix</keyword>
<dbReference type="SUPFAM" id="SSF109604">
    <property type="entry name" value="HD-domain/PDEase-like"/>
    <property type="match status" value="1"/>
</dbReference>
<dbReference type="OrthoDB" id="9803205at2"/>
<dbReference type="InterPro" id="IPR006675">
    <property type="entry name" value="HDIG_dom"/>
</dbReference>
<evidence type="ECO:0000256" key="4">
    <source>
        <dbReference type="ARBA" id="ARBA00022884"/>
    </source>
</evidence>
<sequence length="522" mass="59829">MEMNSIILVIFVALSFGFGFFWRILVDKKYLEKRRKEGEQEKNMLITKGRDAAELVKKEAYLAGRDEWYAEKEKHDKELEERKEAVRAEEVELRDEKNQLQLEQERLETQLEDLTARTKFIETREKSVSSKEKELSSLIKSQNDKLTRIAHMTQEEARKTLLDNLEHQIRTENAELIKERHDEAVEKAEEEAREIVLQAIQRSAADTTAESTVSVVTLPNDDMKGRIIGREGRNIRTFEELTGIDVIVDDTPEAVILSSFDPVRREVGRLALQELVQDGRIHPGRIEEMIKKSEQKLDKKMKKAVEDMMLELNVHRLKPKMIELMGKLKYRTSYGQNVLQHSYEVAIFAELIAAEMGFDPKPAVRAGFLHDIGKAIDREVDGTHSEIGAELARKYGENDIICNAIAAHHEDVTPISVYPVIVQAADSISSSRPGVRKETLEKYVNRLTKLEEISDSFTGVKKAYVIQAGREIRIIVEPEAISDAQAEELARNVAKKIEREMEYPGQIKVTIIREIRHSEFAK</sequence>
<reference evidence="9 10" key="1">
    <citation type="journal article" date="2013" name="Environ. Microbiol.">
        <title>Genome analysis of Chitinivibrio alkaliphilus gen. nov., sp. nov., a novel extremely haloalkaliphilic anaerobic chitinolytic bacterium from the candidate phylum Termite Group 3.</title>
        <authorList>
            <person name="Sorokin D.Y."/>
            <person name="Gumerov V.M."/>
            <person name="Rakitin A.L."/>
            <person name="Beletsky A.V."/>
            <person name="Damste J.S."/>
            <person name="Muyzer G."/>
            <person name="Mardanov A.V."/>
            <person name="Ravin N.V."/>
        </authorList>
    </citation>
    <scope>NUCLEOTIDE SEQUENCE [LARGE SCALE GENOMIC DNA]</scope>
    <source>
        <strain evidence="9 10">ACht1</strain>
    </source>
</reference>
<dbReference type="EC" id="3.1.-.-" evidence="5 6"/>
<dbReference type="InterPro" id="IPR015946">
    <property type="entry name" value="KH_dom-like_a/b"/>
</dbReference>
<dbReference type="InterPro" id="IPR004088">
    <property type="entry name" value="KH_dom_type_1"/>
</dbReference>
<dbReference type="AlphaFoldDB" id="U7DA88"/>
<comment type="similarity">
    <text evidence="5">Belongs to the RNase Y family.</text>
</comment>
<keyword evidence="5" id="KW-1003">Cell membrane</keyword>
<dbReference type="EMBL" id="ASJR01000003">
    <property type="protein sequence ID" value="ERP38937.1"/>
    <property type="molecule type" value="Genomic_DNA"/>
</dbReference>
<dbReference type="PANTHER" id="PTHR12826:SF15">
    <property type="entry name" value="RIBONUCLEASE Y"/>
    <property type="match status" value="1"/>
</dbReference>
<dbReference type="SMART" id="SM00322">
    <property type="entry name" value="KH"/>
    <property type="match status" value="1"/>
</dbReference>
<keyword evidence="4 5" id="KW-0694">RNA-binding</keyword>
<keyword evidence="7" id="KW-0175">Coiled coil</keyword>
<evidence type="ECO:0000259" key="8">
    <source>
        <dbReference type="PROSITE" id="PS51831"/>
    </source>
</evidence>
<dbReference type="SUPFAM" id="SSF54791">
    <property type="entry name" value="Eukaryotic type KH-domain (KH-domain type I)"/>
    <property type="match status" value="1"/>
</dbReference>
<comment type="subcellular location">
    <subcellularLocation>
        <location evidence="5">Cell membrane</location>
        <topology evidence="5">Single-pass membrane protein</topology>
    </subcellularLocation>
</comment>
<feature type="domain" description="HD" evidence="8">
    <location>
        <begin position="338"/>
        <end position="431"/>
    </location>
</feature>
<dbReference type="CDD" id="cd22431">
    <property type="entry name" value="KH-I_RNaseY"/>
    <property type="match status" value="1"/>
</dbReference>
<dbReference type="InterPro" id="IPR003607">
    <property type="entry name" value="HD/PDEase_dom"/>
</dbReference>
<dbReference type="SMART" id="SM00471">
    <property type="entry name" value="HDc"/>
    <property type="match status" value="1"/>
</dbReference>
<dbReference type="eggNOG" id="COG1418">
    <property type="taxonomic scope" value="Bacteria"/>
</dbReference>
<dbReference type="NCBIfam" id="TIGR03319">
    <property type="entry name" value="RNase_Y"/>
    <property type="match status" value="1"/>
</dbReference>
<dbReference type="Pfam" id="PF01966">
    <property type="entry name" value="HD"/>
    <property type="match status" value="1"/>
</dbReference>
<dbReference type="Pfam" id="PF00013">
    <property type="entry name" value="KH_1"/>
    <property type="match status" value="1"/>
</dbReference>
<dbReference type="InterPro" id="IPR017705">
    <property type="entry name" value="Ribonuclease_Y"/>
</dbReference>
<dbReference type="GO" id="GO:0006402">
    <property type="term" value="P:mRNA catabolic process"/>
    <property type="evidence" value="ECO:0007669"/>
    <property type="project" value="UniProtKB-UniRule"/>
</dbReference>
<comment type="function">
    <text evidence="5">Endoribonuclease that initiates mRNA decay.</text>
</comment>
<protein>
    <recommendedName>
        <fullName evidence="5 6">Ribonuclease Y</fullName>
        <shortName evidence="5">RNase Y</shortName>
        <ecNumber evidence="5 6">3.1.-.-</ecNumber>
    </recommendedName>
</protein>
<evidence type="ECO:0000256" key="5">
    <source>
        <dbReference type="HAMAP-Rule" id="MF_00335"/>
    </source>
</evidence>
<keyword evidence="5" id="KW-0472">Membrane</keyword>
<dbReference type="Pfam" id="PF12072">
    <property type="entry name" value="RNase_Y_N"/>
    <property type="match status" value="1"/>
</dbReference>
<keyword evidence="2 5" id="KW-0255">Endonuclease</keyword>
<dbReference type="HAMAP" id="MF_00335">
    <property type="entry name" value="RNase_Y"/>
    <property type="match status" value="1"/>
</dbReference>
<dbReference type="GO" id="GO:0005886">
    <property type="term" value="C:plasma membrane"/>
    <property type="evidence" value="ECO:0007669"/>
    <property type="project" value="UniProtKB-SubCell"/>
</dbReference>
<evidence type="ECO:0000256" key="3">
    <source>
        <dbReference type="ARBA" id="ARBA00022801"/>
    </source>
</evidence>
<evidence type="ECO:0000256" key="6">
    <source>
        <dbReference type="NCBIfam" id="TIGR03319"/>
    </source>
</evidence>
<dbReference type="Proteomes" id="UP000017148">
    <property type="component" value="Unassembled WGS sequence"/>
</dbReference>
<dbReference type="GO" id="GO:0004521">
    <property type="term" value="F:RNA endonuclease activity"/>
    <property type="evidence" value="ECO:0007669"/>
    <property type="project" value="UniProtKB-UniRule"/>
</dbReference>
<feature type="coiled-coil region" evidence="7">
    <location>
        <begin position="162"/>
        <end position="198"/>
    </location>
</feature>
<evidence type="ECO:0000313" key="10">
    <source>
        <dbReference type="Proteomes" id="UP000017148"/>
    </source>
</evidence>
<dbReference type="RefSeq" id="WP_022635965.1">
    <property type="nucleotide sequence ID" value="NZ_ASJR01000003.1"/>
</dbReference>
<evidence type="ECO:0000256" key="1">
    <source>
        <dbReference type="ARBA" id="ARBA00022722"/>
    </source>
</evidence>
<dbReference type="NCBIfam" id="TIGR00277">
    <property type="entry name" value="HDIG"/>
    <property type="match status" value="1"/>
</dbReference>
<dbReference type="CDD" id="cd00077">
    <property type="entry name" value="HDc"/>
    <property type="match status" value="1"/>
</dbReference>
<dbReference type="InterPro" id="IPR004087">
    <property type="entry name" value="KH_dom"/>
</dbReference>
<keyword evidence="3 5" id="KW-0378">Hydrolase</keyword>
<keyword evidence="1 5" id="KW-0540">Nuclease</keyword>
<dbReference type="GO" id="GO:0003723">
    <property type="term" value="F:RNA binding"/>
    <property type="evidence" value="ECO:0007669"/>
    <property type="project" value="UniProtKB-UniRule"/>
</dbReference>
<feature type="coiled-coil region" evidence="7">
    <location>
        <begin position="69"/>
        <end position="124"/>
    </location>
</feature>
<dbReference type="PANTHER" id="PTHR12826">
    <property type="entry name" value="RIBONUCLEASE Y"/>
    <property type="match status" value="1"/>
</dbReference>
<evidence type="ECO:0000256" key="2">
    <source>
        <dbReference type="ARBA" id="ARBA00022759"/>
    </source>
</evidence>
<dbReference type="InterPro" id="IPR006674">
    <property type="entry name" value="HD_domain"/>
</dbReference>
<dbReference type="GO" id="GO:0016787">
    <property type="term" value="F:hydrolase activity"/>
    <property type="evidence" value="ECO:0007669"/>
    <property type="project" value="UniProtKB-KW"/>
</dbReference>
<accession>U7DA88</accession>
<feature type="transmembrane region" description="Helical" evidence="5">
    <location>
        <begin position="6"/>
        <end position="26"/>
    </location>
</feature>
<dbReference type="InterPro" id="IPR022711">
    <property type="entry name" value="RNase_Y_N"/>
</dbReference>
<dbReference type="PROSITE" id="PS51831">
    <property type="entry name" value="HD"/>
    <property type="match status" value="1"/>
</dbReference>
<keyword evidence="5" id="KW-0812">Transmembrane</keyword>
<evidence type="ECO:0000313" key="9">
    <source>
        <dbReference type="EMBL" id="ERP38937.1"/>
    </source>
</evidence>
<dbReference type="InterPro" id="IPR036612">
    <property type="entry name" value="KH_dom_type_1_sf"/>
</dbReference>
<keyword evidence="10" id="KW-1185">Reference proteome</keyword>
<organism evidence="9 10">
    <name type="scientific">Chitinivibrio alkaliphilus ACht1</name>
    <dbReference type="NCBI Taxonomy" id="1313304"/>
    <lineage>
        <taxon>Bacteria</taxon>
        <taxon>Pseudomonadati</taxon>
        <taxon>Fibrobacterota</taxon>
        <taxon>Chitinivibrionia</taxon>
        <taxon>Chitinivibrionales</taxon>
        <taxon>Chitinivibrionaceae</taxon>
        <taxon>Chitinivibrio</taxon>
    </lineage>
</organism>
<dbReference type="Gene3D" id="3.30.300.20">
    <property type="match status" value="1"/>
</dbReference>
<dbReference type="PATRIC" id="fig|1313304.3.peg.408"/>
<name>U7DA88_9BACT</name>
<evidence type="ECO:0000256" key="7">
    <source>
        <dbReference type="SAM" id="Coils"/>
    </source>
</evidence>
<gene>
    <name evidence="5" type="primary">rny</name>
    <name evidence="9" type="ORF">CALK_0425</name>
</gene>